<gene>
    <name evidence="3" type="primary">LOC112457981</name>
</gene>
<evidence type="ECO:0000313" key="2">
    <source>
        <dbReference type="Proteomes" id="UP000504618"/>
    </source>
</evidence>
<feature type="compositionally biased region" description="Basic residues" evidence="1">
    <location>
        <begin position="241"/>
        <end position="250"/>
    </location>
</feature>
<organism evidence="2 3">
    <name type="scientific">Temnothorax curvispinosus</name>
    <dbReference type="NCBI Taxonomy" id="300111"/>
    <lineage>
        <taxon>Eukaryota</taxon>
        <taxon>Metazoa</taxon>
        <taxon>Ecdysozoa</taxon>
        <taxon>Arthropoda</taxon>
        <taxon>Hexapoda</taxon>
        <taxon>Insecta</taxon>
        <taxon>Pterygota</taxon>
        <taxon>Neoptera</taxon>
        <taxon>Endopterygota</taxon>
        <taxon>Hymenoptera</taxon>
        <taxon>Apocrita</taxon>
        <taxon>Aculeata</taxon>
        <taxon>Formicoidea</taxon>
        <taxon>Formicidae</taxon>
        <taxon>Myrmicinae</taxon>
        <taxon>Temnothorax</taxon>
    </lineage>
</organism>
<proteinExistence type="predicted"/>
<evidence type="ECO:0000256" key="1">
    <source>
        <dbReference type="SAM" id="MobiDB-lite"/>
    </source>
</evidence>
<sequence>MAAAQRTIVLRAARAYRTVSHVGATILAGVPPVHLIAASYAEMYDRTKAIKEMRGVIPPRAKRALKQQVTRSLILKWKEFLQDPRLPGERVRQAIQPVLEDWLERRRRGSTFHTTQVISGHGCFGQYLCRIGKEGTTHCHHCPEEVDTAQHTLEFCPAWEERRRVLRATVGNDLSLQAIIRATVEGNGDEKWGAFASFCNAVMGQKEADERIRRGEVNPPPPESDSDNGGRGKAPRPPPQVRRRRRRRQGGQRAVGALAGALDAVAP</sequence>
<dbReference type="GeneID" id="112457981"/>
<dbReference type="OrthoDB" id="7554583at2759"/>
<keyword evidence="2" id="KW-1185">Reference proteome</keyword>
<reference evidence="3" key="1">
    <citation type="submission" date="2025-08" db="UniProtKB">
        <authorList>
            <consortium name="RefSeq"/>
        </authorList>
    </citation>
    <scope>IDENTIFICATION</scope>
    <source>
        <tissue evidence="3">Whole body</tissue>
    </source>
</reference>
<name>A0A6J1Q4H8_9HYME</name>
<dbReference type="RefSeq" id="XP_024877097.1">
    <property type="nucleotide sequence ID" value="XM_025021329.1"/>
</dbReference>
<dbReference type="Proteomes" id="UP000504618">
    <property type="component" value="Unplaced"/>
</dbReference>
<accession>A0A6J1Q4H8</accession>
<feature type="compositionally biased region" description="Low complexity" evidence="1">
    <location>
        <begin position="251"/>
        <end position="267"/>
    </location>
</feature>
<feature type="region of interest" description="Disordered" evidence="1">
    <location>
        <begin position="209"/>
        <end position="267"/>
    </location>
</feature>
<protein>
    <submittedName>
        <fullName evidence="3">Uncharacterized protein LOC112457981</fullName>
    </submittedName>
</protein>
<dbReference type="AlphaFoldDB" id="A0A6J1Q4H8"/>
<evidence type="ECO:0000313" key="3">
    <source>
        <dbReference type="RefSeq" id="XP_024877097.1"/>
    </source>
</evidence>